<feature type="compositionally biased region" description="Polar residues" evidence="11">
    <location>
        <begin position="727"/>
        <end position="736"/>
    </location>
</feature>
<feature type="compositionally biased region" description="Gly residues" evidence="11">
    <location>
        <begin position="784"/>
        <end position="797"/>
    </location>
</feature>
<dbReference type="Pfam" id="PF00515">
    <property type="entry name" value="TPR_1"/>
    <property type="match status" value="2"/>
</dbReference>
<dbReference type="Gene3D" id="1.25.40.10">
    <property type="entry name" value="Tetratricopeptide repeat domain"/>
    <property type="match status" value="1"/>
</dbReference>
<dbReference type="InterPro" id="IPR001611">
    <property type="entry name" value="Leu-rich_rpt"/>
</dbReference>
<keyword evidence="6" id="KW-0227">DNA damage</keyword>
<dbReference type="SMART" id="SM00028">
    <property type="entry name" value="TPR"/>
    <property type="match status" value="3"/>
</dbReference>
<feature type="domain" description="SGTA homodimerisation" evidence="12">
    <location>
        <begin position="470"/>
        <end position="529"/>
    </location>
</feature>
<dbReference type="InterPro" id="IPR006553">
    <property type="entry name" value="Leu-rich_rpt_Cys-con_subtyp"/>
</dbReference>
<keyword evidence="7 10" id="KW-0802">TPR repeat</keyword>
<protein>
    <submittedName>
        <fullName evidence="14">SGTA_dimer domain-containing protein</fullName>
    </submittedName>
</protein>
<dbReference type="InterPro" id="IPR032374">
    <property type="entry name" value="SGTA_dimer"/>
</dbReference>
<evidence type="ECO:0000256" key="1">
    <source>
        <dbReference type="ARBA" id="ARBA00004286"/>
    </source>
</evidence>
<keyword evidence="5" id="KW-0677">Repeat</keyword>
<reference evidence="14" key="2">
    <citation type="submission" date="2016-06" db="UniProtKB">
        <authorList>
            <consortium name="WormBaseParasite"/>
        </authorList>
    </citation>
    <scope>IDENTIFICATION</scope>
</reference>
<evidence type="ECO:0000313" key="13">
    <source>
        <dbReference type="Proteomes" id="UP000050741"/>
    </source>
</evidence>
<dbReference type="InterPro" id="IPR032675">
    <property type="entry name" value="LRR_dom_sf"/>
</dbReference>
<keyword evidence="13" id="KW-1185">Reference proteome</keyword>
<dbReference type="FunFam" id="1.25.40.10:FF:000732">
    <property type="entry name" value="Small Glutamine-rich Tetratrico repeat protein"/>
    <property type="match status" value="1"/>
</dbReference>
<evidence type="ECO:0000256" key="7">
    <source>
        <dbReference type="ARBA" id="ARBA00022803"/>
    </source>
</evidence>
<dbReference type="GO" id="GO:0005694">
    <property type="term" value="C:chromosome"/>
    <property type="evidence" value="ECO:0007669"/>
    <property type="project" value="UniProtKB-SubCell"/>
</dbReference>
<feature type="repeat" description="TPR" evidence="10">
    <location>
        <begin position="585"/>
        <end position="618"/>
    </location>
</feature>
<dbReference type="Gene3D" id="3.80.10.10">
    <property type="entry name" value="Ribonuclease Inhibitor"/>
    <property type="match status" value="3"/>
</dbReference>
<keyword evidence="8" id="KW-0156">Chromatin regulator</keyword>
<dbReference type="GO" id="GO:0060090">
    <property type="term" value="F:molecular adaptor activity"/>
    <property type="evidence" value="ECO:0007669"/>
    <property type="project" value="TreeGrafter"/>
</dbReference>
<dbReference type="InterPro" id="IPR011990">
    <property type="entry name" value="TPR-like_helical_dom_sf"/>
</dbReference>
<dbReference type="GO" id="GO:0006325">
    <property type="term" value="P:chromatin organization"/>
    <property type="evidence" value="ECO:0007669"/>
    <property type="project" value="UniProtKB-KW"/>
</dbReference>
<reference evidence="13" key="1">
    <citation type="submission" date="2014-05" db="EMBL/GenBank/DDBJ databases">
        <title>The genome and life-stage specific transcriptomes of Globodera pallida elucidate key aspects of plant parasitism by a cyst nematode.</title>
        <authorList>
            <person name="Cotton J.A."/>
            <person name="Lilley C.J."/>
            <person name="Jones L.M."/>
            <person name="Kikuchi T."/>
            <person name="Reid A.J."/>
            <person name="Thorpe P."/>
            <person name="Tsai I.J."/>
            <person name="Beasley H."/>
            <person name="Blok V."/>
            <person name="Cock P.J.A."/>
            <person name="Van den Akker S.E."/>
            <person name="Holroyd N."/>
            <person name="Hunt M."/>
            <person name="Mantelin S."/>
            <person name="Naghra H."/>
            <person name="Pain A."/>
            <person name="Palomares-Rius J.E."/>
            <person name="Zarowiecki M."/>
            <person name="Berriman M."/>
            <person name="Jones J.T."/>
            <person name="Urwin P.E."/>
        </authorList>
    </citation>
    <scope>NUCLEOTIDE SEQUENCE [LARGE SCALE GENOMIC DNA]</scope>
    <source>
        <strain evidence="13">Lindley</strain>
    </source>
</reference>
<sequence>MVRSLFDLCLASICHRNLVYDADMALLPCDCKQRLMEFFASHDQINTELCFGLMSRPMFGRNLTRLCFYLSEQLNDSILEALTRFNQSLRFISLVECPLVTDAGVISVTLRQSKLVCLELVGLPLLTSNSLKVVKSSRLRSVDLSGCRKISSEGIFYLVFNNPSIVSLCLNGCQGLDEQALYDIARCIGVRLFRLELDQLHNSNMAEHTKAISSLSRQCPNIARLSLCQFFPALEEDETEQQQQCLIEGTGLRDVDLYENVQSLLDALREQPHLASIHLQLQCLEEDANSIERANSFLCQFIPYMGAKITRLHITVQRLVDSAFMVLSQIPSLSHLALDVAFLNAHYLRRLFAGGINSPGAHLRSLRLCRLRITYRALFSIGRWARSLVDLETSHMPAVDDRFLVLLGKNCKLLQNVNFNGCKWVTDKGLASLARNCKLREVRISTMSEGESNNNMQSEEKQKGRVTNDERNLVVSFIQFLRQKVSSNQCTDDQIEGLEVAVQCLETAFSVSDKNYAFQPSKPLTEIFKAAEGLPDGDDELPTPTQAEIVKSNTLKEEGNELVKANKHEEAILKYNEAIKLNRDPIFFCNRAAAYCRLEQYDLAIQDCRTALALDPNYAKAYGRMGVALSCQNRYDHAVEAYKKALEIDPGNESYKNNLSIAEDKLRQAQETFANNPQPNPFANMFGGPGGLGGLMNNPEIVNSFSSMLQDPNMRNMMSQMMQSLVGGTNANAPSSNQPGEQNQGQGGPAGANGFSEMLRAGAAIAQTMEQANPELVDVLRRQFGGGGGGGTDGPPGGNQNDSQQPPPGSG</sequence>
<name>A0A183BY12_GLOPA</name>
<evidence type="ECO:0000313" key="14">
    <source>
        <dbReference type="WBParaSite" id="GPLIN_000550200"/>
    </source>
</evidence>
<evidence type="ECO:0000256" key="3">
    <source>
        <dbReference type="ARBA" id="ARBA00010999"/>
    </source>
</evidence>
<keyword evidence="4" id="KW-0158">Chromosome</keyword>
<dbReference type="GO" id="GO:0016020">
    <property type="term" value="C:membrane"/>
    <property type="evidence" value="ECO:0007669"/>
    <property type="project" value="TreeGrafter"/>
</dbReference>
<accession>A0A183BY12</accession>
<evidence type="ECO:0000256" key="10">
    <source>
        <dbReference type="PROSITE-ProRule" id="PRU00339"/>
    </source>
</evidence>
<evidence type="ECO:0000256" key="2">
    <source>
        <dbReference type="ARBA" id="ARBA00008175"/>
    </source>
</evidence>
<dbReference type="PANTHER" id="PTHR45831:SF2">
    <property type="entry name" value="LD24721P"/>
    <property type="match status" value="1"/>
</dbReference>
<feature type="region of interest" description="Disordered" evidence="11">
    <location>
        <begin position="774"/>
        <end position="811"/>
    </location>
</feature>
<evidence type="ECO:0000259" key="12">
    <source>
        <dbReference type="Pfam" id="PF16546"/>
    </source>
</evidence>
<feature type="repeat" description="TPR" evidence="10">
    <location>
        <begin position="619"/>
        <end position="652"/>
    </location>
</feature>
<dbReference type="PROSITE" id="PS50005">
    <property type="entry name" value="TPR"/>
    <property type="match status" value="2"/>
</dbReference>
<dbReference type="SUPFAM" id="SSF48452">
    <property type="entry name" value="TPR-like"/>
    <property type="match status" value="1"/>
</dbReference>
<keyword evidence="9" id="KW-0234">DNA repair</keyword>
<comment type="similarity">
    <text evidence="2">Belongs to the SGT family.</text>
</comment>
<dbReference type="GO" id="GO:0072380">
    <property type="term" value="C:TRC complex"/>
    <property type="evidence" value="ECO:0007669"/>
    <property type="project" value="TreeGrafter"/>
</dbReference>
<evidence type="ECO:0000256" key="5">
    <source>
        <dbReference type="ARBA" id="ARBA00022737"/>
    </source>
</evidence>
<dbReference type="SMART" id="SM00367">
    <property type="entry name" value="LRR_CC"/>
    <property type="match status" value="6"/>
</dbReference>
<dbReference type="SUPFAM" id="SSF52047">
    <property type="entry name" value="RNI-like"/>
    <property type="match status" value="1"/>
</dbReference>
<dbReference type="GO" id="GO:0006620">
    <property type="term" value="P:post-translational protein targeting to endoplasmic reticulum membrane"/>
    <property type="evidence" value="ECO:0007669"/>
    <property type="project" value="TreeGrafter"/>
</dbReference>
<evidence type="ECO:0000256" key="4">
    <source>
        <dbReference type="ARBA" id="ARBA00022454"/>
    </source>
</evidence>
<dbReference type="Pfam" id="PF13516">
    <property type="entry name" value="LRR_6"/>
    <property type="match status" value="1"/>
</dbReference>
<dbReference type="PANTHER" id="PTHR45831">
    <property type="entry name" value="LD24721P"/>
    <property type="match status" value="1"/>
</dbReference>
<dbReference type="Pfam" id="PF16546">
    <property type="entry name" value="SGTA_dimer"/>
    <property type="match status" value="1"/>
</dbReference>
<evidence type="ECO:0000256" key="6">
    <source>
        <dbReference type="ARBA" id="ARBA00022763"/>
    </source>
</evidence>
<comment type="similarity">
    <text evidence="3">Belongs to the Tonsoku family.</text>
</comment>
<organism evidence="13 14">
    <name type="scientific">Globodera pallida</name>
    <name type="common">Potato cyst nematode worm</name>
    <name type="synonym">Heterodera pallida</name>
    <dbReference type="NCBI Taxonomy" id="36090"/>
    <lineage>
        <taxon>Eukaryota</taxon>
        <taxon>Metazoa</taxon>
        <taxon>Ecdysozoa</taxon>
        <taxon>Nematoda</taxon>
        <taxon>Chromadorea</taxon>
        <taxon>Rhabditida</taxon>
        <taxon>Tylenchina</taxon>
        <taxon>Tylenchomorpha</taxon>
        <taxon>Tylenchoidea</taxon>
        <taxon>Heteroderidae</taxon>
        <taxon>Heteroderinae</taxon>
        <taxon>Globodera</taxon>
    </lineage>
</organism>
<proteinExistence type="inferred from homology"/>
<dbReference type="InterPro" id="IPR047150">
    <property type="entry name" value="SGT"/>
</dbReference>
<dbReference type="PROSITE" id="PS50293">
    <property type="entry name" value="TPR_REGION"/>
    <property type="match status" value="1"/>
</dbReference>
<evidence type="ECO:0000256" key="8">
    <source>
        <dbReference type="ARBA" id="ARBA00022853"/>
    </source>
</evidence>
<feature type="region of interest" description="Disordered" evidence="11">
    <location>
        <begin position="727"/>
        <end position="756"/>
    </location>
</feature>
<dbReference type="Gene3D" id="1.20.5.420">
    <property type="entry name" value="Immunoglobulin FC, subunit C"/>
    <property type="match status" value="1"/>
</dbReference>
<dbReference type="GO" id="GO:0006281">
    <property type="term" value="P:DNA repair"/>
    <property type="evidence" value="ECO:0007669"/>
    <property type="project" value="UniProtKB-KW"/>
</dbReference>
<comment type="subcellular location">
    <subcellularLocation>
        <location evidence="1">Chromosome</location>
    </subcellularLocation>
</comment>
<evidence type="ECO:0000256" key="9">
    <source>
        <dbReference type="ARBA" id="ARBA00023204"/>
    </source>
</evidence>
<evidence type="ECO:0000256" key="11">
    <source>
        <dbReference type="SAM" id="MobiDB-lite"/>
    </source>
</evidence>
<dbReference type="AlphaFoldDB" id="A0A183BY12"/>
<dbReference type="InterPro" id="IPR019734">
    <property type="entry name" value="TPR_rpt"/>
</dbReference>
<dbReference type="Proteomes" id="UP000050741">
    <property type="component" value="Unassembled WGS sequence"/>
</dbReference>
<dbReference type="WBParaSite" id="GPLIN_000550200">
    <property type="protein sequence ID" value="GPLIN_000550200"/>
    <property type="gene ID" value="GPLIN_000550200"/>
</dbReference>